<evidence type="ECO:0000313" key="4">
    <source>
        <dbReference type="Proteomes" id="UP001428290"/>
    </source>
</evidence>
<evidence type="ECO:0000256" key="2">
    <source>
        <dbReference type="SAM" id="Phobius"/>
    </source>
</evidence>
<feature type="transmembrane region" description="Helical" evidence="2">
    <location>
        <begin position="174"/>
        <end position="196"/>
    </location>
</feature>
<gene>
    <name evidence="3" type="ORF">Hgul01_02307</name>
</gene>
<feature type="transmembrane region" description="Helical" evidence="2">
    <location>
        <begin position="104"/>
        <end position="127"/>
    </location>
</feature>
<reference evidence="3 4" key="1">
    <citation type="submission" date="2024-02" db="EMBL/GenBank/DDBJ databases">
        <title>Herpetosiphon gulosus NBRC 112829.</title>
        <authorList>
            <person name="Ichikawa N."/>
            <person name="Katano-Makiyama Y."/>
            <person name="Hidaka K."/>
        </authorList>
    </citation>
    <scope>NUCLEOTIDE SEQUENCE [LARGE SCALE GENOMIC DNA]</scope>
    <source>
        <strain evidence="3 4">NBRC 112829</strain>
    </source>
</reference>
<evidence type="ECO:0000313" key="3">
    <source>
        <dbReference type="EMBL" id="GAA5528506.1"/>
    </source>
</evidence>
<feature type="transmembrane region" description="Helical" evidence="2">
    <location>
        <begin position="139"/>
        <end position="162"/>
    </location>
</feature>
<protein>
    <submittedName>
        <fullName evidence="3">Uncharacterized protein</fullName>
    </submittedName>
</protein>
<keyword evidence="2" id="KW-0812">Transmembrane</keyword>
<dbReference type="EMBL" id="BAABRU010000007">
    <property type="protein sequence ID" value="GAA5528506.1"/>
    <property type="molecule type" value="Genomic_DNA"/>
</dbReference>
<feature type="transmembrane region" description="Helical" evidence="2">
    <location>
        <begin position="208"/>
        <end position="232"/>
    </location>
</feature>
<keyword evidence="4" id="KW-1185">Reference proteome</keyword>
<feature type="region of interest" description="Disordered" evidence="1">
    <location>
        <begin position="1"/>
        <end position="22"/>
    </location>
</feature>
<dbReference type="Proteomes" id="UP001428290">
    <property type="component" value="Unassembled WGS sequence"/>
</dbReference>
<keyword evidence="2" id="KW-0472">Membrane</keyword>
<proteinExistence type="predicted"/>
<comment type="caution">
    <text evidence="3">The sequence shown here is derived from an EMBL/GenBank/DDBJ whole genome shotgun (WGS) entry which is preliminary data.</text>
</comment>
<dbReference type="RefSeq" id="WP_345722120.1">
    <property type="nucleotide sequence ID" value="NZ_BAABRU010000007.1"/>
</dbReference>
<evidence type="ECO:0000256" key="1">
    <source>
        <dbReference type="SAM" id="MobiDB-lite"/>
    </source>
</evidence>
<accession>A0ABP9X2E6</accession>
<name>A0ABP9X2E6_9CHLR</name>
<keyword evidence="2" id="KW-1133">Transmembrane helix</keyword>
<sequence length="237" mass="26106">MSEEPQPPNQADQPQPPSTNYGYQSYDQTYPSYNVQPSYSVPATTDNNTNAPNRWRRWVGYNALAFGLSCVIMPLGCCVMSVIANVLRSGLQELVDNPNFNLAGAIGVFVLLSFPLFLTIGVASMIQRAALYHQVPAKLWFFGSALSGIAAMFVAMMLMGMIAALFDLDFTPNAYLLSIVGIFAGTSTGIGFFQWWQIRRVVINAWHWPLISGATWTGLGTLILGVGMRYLYNRLGI</sequence>
<feature type="transmembrane region" description="Helical" evidence="2">
    <location>
        <begin position="63"/>
        <end position="84"/>
    </location>
</feature>
<organism evidence="3 4">
    <name type="scientific">Herpetosiphon gulosus</name>
    <dbReference type="NCBI Taxonomy" id="1973496"/>
    <lineage>
        <taxon>Bacteria</taxon>
        <taxon>Bacillati</taxon>
        <taxon>Chloroflexota</taxon>
        <taxon>Chloroflexia</taxon>
        <taxon>Herpetosiphonales</taxon>
        <taxon>Herpetosiphonaceae</taxon>
        <taxon>Herpetosiphon</taxon>
    </lineage>
</organism>